<comment type="cofactor">
    <cofactor evidence="5">
        <name>ATP</name>
        <dbReference type="ChEBI" id="CHEBI:30616"/>
    </cofactor>
</comment>
<evidence type="ECO:0000313" key="6">
    <source>
        <dbReference type="EMBL" id="MDA5398362.1"/>
    </source>
</evidence>
<dbReference type="GO" id="GO:0051996">
    <property type="term" value="F:squalene synthase [NAD(P)H] activity"/>
    <property type="evidence" value="ECO:0007669"/>
    <property type="project" value="InterPro"/>
</dbReference>
<dbReference type="EMBL" id="JAPJZI010000001">
    <property type="protein sequence ID" value="MDA5398362.1"/>
    <property type="molecule type" value="Genomic_DNA"/>
</dbReference>
<dbReference type="SFLD" id="SFLDG01212">
    <property type="entry name" value="Phytoene_synthase_like"/>
    <property type="match status" value="1"/>
</dbReference>
<dbReference type="Proteomes" id="UP001151234">
    <property type="component" value="Unassembled WGS sequence"/>
</dbReference>
<keyword evidence="4" id="KW-0125">Carotenoid biosynthesis</keyword>
<dbReference type="GO" id="GO:0004311">
    <property type="term" value="F:geranylgeranyl diphosphate synthase activity"/>
    <property type="evidence" value="ECO:0007669"/>
    <property type="project" value="InterPro"/>
</dbReference>
<protein>
    <submittedName>
        <fullName evidence="6">Phytoene/squalene synthase family protein</fullName>
    </submittedName>
</protein>
<evidence type="ECO:0000256" key="2">
    <source>
        <dbReference type="ARBA" id="ARBA00006251"/>
    </source>
</evidence>
<dbReference type="PROSITE" id="PS01044">
    <property type="entry name" value="SQUALEN_PHYTOEN_SYN_1"/>
    <property type="match status" value="1"/>
</dbReference>
<dbReference type="AlphaFoldDB" id="A0A9X3ZGA2"/>
<keyword evidence="7" id="KW-1185">Reference proteome</keyword>
<dbReference type="InterPro" id="IPR008949">
    <property type="entry name" value="Isoprenoid_synthase_dom_sf"/>
</dbReference>
<gene>
    <name evidence="6" type="ORF">OQ273_07230</name>
</gene>
<evidence type="ECO:0000256" key="4">
    <source>
        <dbReference type="ARBA" id="ARBA00022746"/>
    </source>
</evidence>
<comment type="caution">
    <text evidence="6">The sequence shown here is derived from an EMBL/GenBank/DDBJ whole genome shotgun (WGS) entry which is preliminary data.</text>
</comment>
<sequence>MSASMESNAATDTVLRVSEEMIAAGSKSFAAASRLFDPETRADAVMLYAWCRHADDVIDGQTLGHGMTADHRAGQQARLDELRDMTQAALAGQKTDDPVFEALRQVIARNDIPHRHPLELLKGFEMDVNERIYQTEADMLDYCYHVAGVVGVMMAMIMGAREQSVLDRASDLGLAFQQTNIARDVIDDARAGRTYLPAEWLTEVGIVQVDADDPDQWPKLHRLALRLLDGAEPYYESAYWGLAALPFRSAWAVAAARRVYREIGRVLRAGGPEAWKNRVSTSKQRKIILLALALGDVIATRFKGAASGAERVGFYQRPL</sequence>
<dbReference type="GO" id="GO:0016117">
    <property type="term" value="P:carotenoid biosynthetic process"/>
    <property type="evidence" value="ECO:0007669"/>
    <property type="project" value="UniProtKB-KW"/>
</dbReference>
<evidence type="ECO:0000256" key="3">
    <source>
        <dbReference type="ARBA" id="ARBA00022679"/>
    </source>
</evidence>
<dbReference type="Gene3D" id="1.10.600.10">
    <property type="entry name" value="Farnesyl Diphosphate Synthase"/>
    <property type="match status" value="1"/>
</dbReference>
<dbReference type="SFLD" id="SFLDG01018">
    <property type="entry name" value="Squalene/Phytoene_Synthase_Lik"/>
    <property type="match status" value="1"/>
</dbReference>
<dbReference type="RefSeq" id="WP_267989792.1">
    <property type="nucleotide sequence ID" value="NZ_JAPJZI010000001.1"/>
</dbReference>
<evidence type="ECO:0000313" key="7">
    <source>
        <dbReference type="Proteomes" id="UP001151234"/>
    </source>
</evidence>
<dbReference type="InterPro" id="IPR019845">
    <property type="entry name" value="Squalene/phytoene_synthase_CS"/>
</dbReference>
<organism evidence="6 7">
    <name type="scientific">Hoeflea prorocentri</name>
    <dbReference type="NCBI Taxonomy" id="1922333"/>
    <lineage>
        <taxon>Bacteria</taxon>
        <taxon>Pseudomonadati</taxon>
        <taxon>Pseudomonadota</taxon>
        <taxon>Alphaproteobacteria</taxon>
        <taxon>Hyphomicrobiales</taxon>
        <taxon>Rhizobiaceae</taxon>
        <taxon>Hoeflea</taxon>
    </lineage>
</organism>
<evidence type="ECO:0000256" key="1">
    <source>
        <dbReference type="ARBA" id="ARBA00004684"/>
    </source>
</evidence>
<dbReference type="CDD" id="cd00683">
    <property type="entry name" value="Trans_IPPS_HH"/>
    <property type="match status" value="1"/>
</dbReference>
<dbReference type="SFLD" id="SFLDS00005">
    <property type="entry name" value="Isoprenoid_Synthase_Type_I"/>
    <property type="match status" value="1"/>
</dbReference>
<dbReference type="Pfam" id="PF00494">
    <property type="entry name" value="SQS_PSY"/>
    <property type="match status" value="1"/>
</dbReference>
<comment type="similarity">
    <text evidence="2">Belongs to the phytoene/squalene synthase family.</text>
</comment>
<dbReference type="InterPro" id="IPR002060">
    <property type="entry name" value="Squ/phyt_synthse"/>
</dbReference>
<dbReference type="InterPro" id="IPR044843">
    <property type="entry name" value="Trans_IPPS_bact-type"/>
</dbReference>
<dbReference type="PANTHER" id="PTHR31480">
    <property type="entry name" value="BIFUNCTIONAL LYCOPENE CYCLASE/PHYTOENE SYNTHASE"/>
    <property type="match status" value="1"/>
</dbReference>
<comment type="pathway">
    <text evidence="1">Carotenoid biosynthesis; phytoene biosynthesis.</text>
</comment>
<proteinExistence type="inferred from homology"/>
<dbReference type="InterPro" id="IPR033904">
    <property type="entry name" value="Trans_IPPS_HH"/>
</dbReference>
<evidence type="ECO:0000256" key="5">
    <source>
        <dbReference type="ARBA" id="ARBA00053028"/>
    </source>
</evidence>
<dbReference type="SUPFAM" id="SSF48576">
    <property type="entry name" value="Terpenoid synthases"/>
    <property type="match status" value="1"/>
</dbReference>
<keyword evidence="3" id="KW-0808">Transferase</keyword>
<dbReference type="PROSITE" id="PS01045">
    <property type="entry name" value="SQUALEN_PHYTOEN_SYN_2"/>
    <property type="match status" value="1"/>
</dbReference>
<accession>A0A9X3ZGA2</accession>
<name>A0A9X3ZGA2_9HYPH</name>
<reference evidence="6" key="1">
    <citation type="submission" date="2022-11" db="EMBL/GenBank/DDBJ databases">
        <title>Draft genome sequence of Hoeflea poritis E7-10 and Hoeflea prorocentri PM5-8, separated from scleractinian coral Porites lutea and marine dinoflagellate.</title>
        <authorList>
            <person name="Zhang G."/>
            <person name="Wei Q."/>
            <person name="Cai L."/>
        </authorList>
    </citation>
    <scope>NUCLEOTIDE SEQUENCE</scope>
    <source>
        <strain evidence="6">PM5-8</strain>
    </source>
</reference>
<dbReference type="FunFam" id="1.10.600.10:FF:000020">
    <property type="entry name" value="Phytoene synthase"/>
    <property type="match status" value="1"/>
</dbReference>